<dbReference type="EMBL" id="PGCJ01000007">
    <property type="protein sequence ID" value="PLW57929.1"/>
    <property type="molecule type" value="Genomic_DNA"/>
</dbReference>
<dbReference type="PROSITE" id="PS50158">
    <property type="entry name" value="ZF_CCHC"/>
    <property type="match status" value="1"/>
</dbReference>
<accession>A0A2N5W6Q7</accession>
<protein>
    <recommendedName>
        <fullName evidence="4">CCHC-type domain-containing protein</fullName>
    </recommendedName>
</protein>
<dbReference type="STRING" id="200324.A0A2N5W6Q7"/>
<keyword evidence="1" id="KW-0507">mRNA processing</keyword>
<feature type="compositionally biased region" description="Basic and acidic residues" evidence="3">
    <location>
        <begin position="1"/>
        <end position="14"/>
    </location>
</feature>
<dbReference type="GO" id="GO:0006397">
    <property type="term" value="P:mRNA processing"/>
    <property type="evidence" value="ECO:0007669"/>
    <property type="project" value="UniProtKB-KW"/>
</dbReference>
<keyword evidence="2" id="KW-0479">Metal-binding</keyword>
<evidence type="ECO:0000313" key="5">
    <source>
        <dbReference type="EMBL" id="PLW57929.1"/>
    </source>
</evidence>
<dbReference type="SUPFAM" id="SSF57756">
    <property type="entry name" value="Retrovirus zinc finger-like domains"/>
    <property type="match status" value="1"/>
</dbReference>
<keyword evidence="2" id="KW-0862">Zinc</keyword>
<name>A0A2N5W6Q7_9BASI</name>
<dbReference type="OrthoDB" id="2507294at2759"/>
<dbReference type="InterPro" id="IPR036875">
    <property type="entry name" value="Znf_CCHC_sf"/>
</dbReference>
<keyword evidence="6" id="KW-1185">Reference proteome</keyword>
<evidence type="ECO:0000313" key="6">
    <source>
        <dbReference type="Proteomes" id="UP000235388"/>
    </source>
</evidence>
<reference evidence="5 6" key="1">
    <citation type="submission" date="2017-11" db="EMBL/GenBank/DDBJ databases">
        <title>De novo assembly and phasing of dikaryotic genomes from two isolates of Puccinia coronata f. sp. avenae, the causal agent of oat crown rust.</title>
        <authorList>
            <person name="Miller M.E."/>
            <person name="Zhang Y."/>
            <person name="Omidvar V."/>
            <person name="Sperschneider J."/>
            <person name="Schwessinger B."/>
            <person name="Raley C."/>
            <person name="Palmer J.M."/>
            <person name="Garnica D."/>
            <person name="Upadhyaya N."/>
            <person name="Rathjen J."/>
            <person name="Taylor J.M."/>
            <person name="Park R.F."/>
            <person name="Dodds P.N."/>
            <person name="Hirsch C.D."/>
            <person name="Kianian S.F."/>
            <person name="Figueroa M."/>
        </authorList>
    </citation>
    <scope>NUCLEOTIDE SEQUENCE [LARGE SCALE GENOMIC DNA]</scope>
    <source>
        <strain evidence="5">12NC29</strain>
    </source>
</reference>
<sequence length="398" mass="44637">MPAMEKRAKARETQGLEAKSVGSHPSFIEQKIEEKQSEANFRSEIVSLIRNLQLTTAFKQNVDRMQSFLQPEDQQKDRQSRVSSDLQKQLVNAITKSDWPKFSGQGEYNHMDFIHWIDTALRDSRGPDEVIVLKLLTIFVGVALSWYKTLCITVHTNNWDYWRQAIIEKFGTSNWKRKKQAAFEKDRFTPGETPVADWVTRQYKRLQAFEPAISPEGVNFKLLGLMTGEVEYAVKTALPWSDCDIGTLINALEDIMDKTKIGSTRFPPKNSNTLLPKANSDDKEKPRAPLSDLKCFRCNKMGHTSCNCKQNINVLSSDGQSPCDNDLGSDYDEGGMIIGVDSIPTLHVGSLSGRNNLVAMKCVGKDCLVLLDSGAVRSVVSAAYLSDFCSQWQSAVLP</sequence>
<evidence type="ECO:0000256" key="2">
    <source>
        <dbReference type="PROSITE-ProRule" id="PRU00047"/>
    </source>
</evidence>
<dbReference type="Proteomes" id="UP000235388">
    <property type="component" value="Unassembled WGS sequence"/>
</dbReference>
<comment type="caution">
    <text evidence="5">The sequence shown here is derived from an EMBL/GenBank/DDBJ whole genome shotgun (WGS) entry which is preliminary data.</text>
</comment>
<evidence type="ECO:0000256" key="1">
    <source>
        <dbReference type="ARBA" id="ARBA00022664"/>
    </source>
</evidence>
<keyword evidence="2" id="KW-0863">Zinc-finger</keyword>
<organism evidence="5 6">
    <name type="scientific">Puccinia coronata f. sp. avenae</name>
    <dbReference type="NCBI Taxonomy" id="200324"/>
    <lineage>
        <taxon>Eukaryota</taxon>
        <taxon>Fungi</taxon>
        <taxon>Dikarya</taxon>
        <taxon>Basidiomycota</taxon>
        <taxon>Pucciniomycotina</taxon>
        <taxon>Pucciniomycetes</taxon>
        <taxon>Pucciniales</taxon>
        <taxon>Pucciniaceae</taxon>
        <taxon>Puccinia</taxon>
    </lineage>
</organism>
<proteinExistence type="predicted"/>
<feature type="region of interest" description="Disordered" evidence="3">
    <location>
        <begin position="261"/>
        <end position="287"/>
    </location>
</feature>
<dbReference type="AlphaFoldDB" id="A0A2N5W6Q7"/>
<feature type="region of interest" description="Disordered" evidence="3">
    <location>
        <begin position="1"/>
        <end position="25"/>
    </location>
</feature>
<dbReference type="GO" id="GO:0003676">
    <property type="term" value="F:nucleic acid binding"/>
    <property type="evidence" value="ECO:0007669"/>
    <property type="project" value="InterPro"/>
</dbReference>
<feature type="domain" description="CCHC-type" evidence="4">
    <location>
        <begin position="294"/>
        <end position="310"/>
    </location>
</feature>
<gene>
    <name evidence="5" type="ORF">PCANC_01029</name>
</gene>
<evidence type="ECO:0000259" key="4">
    <source>
        <dbReference type="PROSITE" id="PS50158"/>
    </source>
</evidence>
<evidence type="ECO:0000256" key="3">
    <source>
        <dbReference type="SAM" id="MobiDB-lite"/>
    </source>
</evidence>
<dbReference type="GO" id="GO:0008270">
    <property type="term" value="F:zinc ion binding"/>
    <property type="evidence" value="ECO:0007669"/>
    <property type="project" value="UniProtKB-KW"/>
</dbReference>
<dbReference type="InterPro" id="IPR001878">
    <property type="entry name" value="Znf_CCHC"/>
</dbReference>